<sequence length="62" mass="7142">MKEWFGKGGRDLRGEGSVCKEDCLLRALFVKRVICKEYCCKDHYLIGKNNIGGDNLIKHNIR</sequence>
<accession>A0AA37JIF4</accession>
<organism evidence="1 2">
    <name type="scientific">Hungatella hathewayi</name>
    <dbReference type="NCBI Taxonomy" id="154046"/>
    <lineage>
        <taxon>Bacteria</taxon>
        <taxon>Bacillati</taxon>
        <taxon>Bacillota</taxon>
        <taxon>Clostridia</taxon>
        <taxon>Lachnospirales</taxon>
        <taxon>Lachnospiraceae</taxon>
        <taxon>Hungatella</taxon>
    </lineage>
</organism>
<protein>
    <submittedName>
        <fullName evidence="1">Uncharacterized protein</fullName>
    </submittedName>
</protein>
<evidence type="ECO:0000313" key="1">
    <source>
        <dbReference type="EMBL" id="GKG99009.1"/>
    </source>
</evidence>
<dbReference type="Proteomes" id="UP001055091">
    <property type="component" value="Unassembled WGS sequence"/>
</dbReference>
<evidence type="ECO:0000313" key="2">
    <source>
        <dbReference type="Proteomes" id="UP001055091"/>
    </source>
</evidence>
<name>A0AA37JIF4_9FIRM</name>
<dbReference type="AlphaFoldDB" id="A0AA37JIF4"/>
<reference evidence="1" key="1">
    <citation type="submission" date="2022-01" db="EMBL/GenBank/DDBJ databases">
        <title>Novel bile acid biosynthetic pathways are enriched in the microbiome of centenarians.</title>
        <authorList>
            <person name="Sato Y."/>
            <person name="Atarashi K."/>
            <person name="Plichta R.D."/>
            <person name="Arai Y."/>
            <person name="Sasajima S."/>
            <person name="Kearney M.S."/>
            <person name="Suda W."/>
            <person name="Takeshita K."/>
            <person name="Sasaki T."/>
            <person name="Okamoto S."/>
            <person name="Skelly N.A."/>
            <person name="Okamura Y."/>
            <person name="Vlamakis H."/>
            <person name="Li Y."/>
            <person name="Tanoue T."/>
            <person name="Takei H."/>
            <person name="Nittono H."/>
            <person name="Narushima S."/>
            <person name="Irie J."/>
            <person name="Itoh H."/>
            <person name="Moriya K."/>
            <person name="Sugiura Y."/>
            <person name="Suematsu M."/>
            <person name="Moritoki N."/>
            <person name="Shibata S."/>
            <person name="Littman R.D."/>
            <person name="Fischbach A.M."/>
            <person name="Uwamino Y."/>
            <person name="Inoue T."/>
            <person name="Honda A."/>
            <person name="Hattori M."/>
            <person name="Murai T."/>
            <person name="Xavier J.R."/>
            <person name="Hirose N."/>
            <person name="Honda K."/>
        </authorList>
    </citation>
    <scope>NUCLEOTIDE SEQUENCE</scope>
    <source>
        <strain evidence="1">CE91-St55</strain>
    </source>
</reference>
<comment type="caution">
    <text evidence="1">The sequence shown here is derived from an EMBL/GenBank/DDBJ whole genome shotgun (WGS) entry which is preliminary data.</text>
</comment>
<gene>
    <name evidence="1" type="ORF">CE91St55_09910</name>
</gene>
<dbReference type="EMBL" id="BQNJ01000001">
    <property type="protein sequence ID" value="GKG99009.1"/>
    <property type="molecule type" value="Genomic_DNA"/>
</dbReference>
<proteinExistence type="predicted"/>